<proteinExistence type="predicted"/>
<keyword evidence="1" id="KW-0812">Transmembrane</keyword>
<feature type="transmembrane region" description="Helical" evidence="1">
    <location>
        <begin position="33"/>
        <end position="57"/>
    </location>
</feature>
<dbReference type="OrthoDB" id="324114at2759"/>
<reference evidence="2 3" key="1">
    <citation type="submission" date="2016-11" db="EMBL/GenBank/DDBJ databases">
        <title>The macronuclear genome of Stentor coeruleus: a giant cell with tiny introns.</title>
        <authorList>
            <person name="Slabodnick M."/>
            <person name="Ruby J.G."/>
            <person name="Reiff S.B."/>
            <person name="Swart E.C."/>
            <person name="Gosai S."/>
            <person name="Prabakaran S."/>
            <person name="Witkowska E."/>
            <person name="Larue G.E."/>
            <person name="Fisher S."/>
            <person name="Freeman R.M."/>
            <person name="Gunawardena J."/>
            <person name="Chu W."/>
            <person name="Stover N.A."/>
            <person name="Gregory B.D."/>
            <person name="Nowacki M."/>
            <person name="Derisi J."/>
            <person name="Roy S.W."/>
            <person name="Marshall W.F."/>
            <person name="Sood P."/>
        </authorList>
    </citation>
    <scope>NUCLEOTIDE SEQUENCE [LARGE SCALE GENOMIC DNA]</scope>
    <source>
        <strain evidence="2">WM001</strain>
    </source>
</reference>
<name>A0A1R2AYM5_9CILI</name>
<organism evidence="2 3">
    <name type="scientific">Stentor coeruleus</name>
    <dbReference type="NCBI Taxonomy" id="5963"/>
    <lineage>
        <taxon>Eukaryota</taxon>
        <taxon>Sar</taxon>
        <taxon>Alveolata</taxon>
        <taxon>Ciliophora</taxon>
        <taxon>Postciliodesmatophora</taxon>
        <taxon>Heterotrichea</taxon>
        <taxon>Heterotrichida</taxon>
        <taxon>Stentoridae</taxon>
        <taxon>Stentor</taxon>
    </lineage>
</organism>
<keyword evidence="3" id="KW-1185">Reference proteome</keyword>
<accession>A0A1R2AYM5</accession>
<keyword evidence="1" id="KW-0472">Membrane</keyword>
<evidence type="ECO:0000313" key="3">
    <source>
        <dbReference type="Proteomes" id="UP000187209"/>
    </source>
</evidence>
<feature type="transmembrane region" description="Helical" evidence="1">
    <location>
        <begin position="108"/>
        <end position="124"/>
    </location>
</feature>
<keyword evidence="1" id="KW-1133">Transmembrane helix</keyword>
<feature type="transmembrane region" description="Helical" evidence="1">
    <location>
        <begin position="130"/>
        <end position="151"/>
    </location>
</feature>
<dbReference type="AlphaFoldDB" id="A0A1R2AYM5"/>
<evidence type="ECO:0000313" key="2">
    <source>
        <dbReference type="EMBL" id="OMJ69555.1"/>
    </source>
</evidence>
<gene>
    <name evidence="2" type="ORF">SteCoe_32697</name>
</gene>
<protein>
    <submittedName>
        <fullName evidence="2">Uncharacterized protein</fullName>
    </submittedName>
</protein>
<dbReference type="EMBL" id="MPUH01001184">
    <property type="protein sequence ID" value="OMJ69555.1"/>
    <property type="molecule type" value="Genomic_DNA"/>
</dbReference>
<comment type="caution">
    <text evidence="2">The sequence shown here is derived from an EMBL/GenBank/DDBJ whole genome shotgun (WGS) entry which is preliminary data.</text>
</comment>
<sequence length="206" mass="23605">MDIQSEAESHKFLIIFGPPFRSFCKFMTLKTGVILIATLDIFMGVISFFIMISFLTVILSKDKLEPRQYINSLVFLLDIVAVPFALFALKGINKLSQSPISIYSQYKLIEFVLINLLRFFVTLGKNDVDLLTHILIYIFYLIFRFATLYLIKVIWSADIRLRYNETILVIHGDEALKLMQQQAVNLSDSGSYSSGMQAYISPSYNP</sequence>
<evidence type="ECO:0000256" key="1">
    <source>
        <dbReference type="SAM" id="Phobius"/>
    </source>
</evidence>
<dbReference type="Proteomes" id="UP000187209">
    <property type="component" value="Unassembled WGS sequence"/>
</dbReference>
<feature type="transmembrane region" description="Helical" evidence="1">
    <location>
        <begin position="69"/>
        <end position="88"/>
    </location>
</feature>